<name>A0A4R8DRW1_9BACT</name>
<evidence type="ECO:0000313" key="7">
    <source>
        <dbReference type="Proteomes" id="UP000294498"/>
    </source>
</evidence>
<keyword evidence="4 5" id="KW-0472">Membrane</keyword>
<evidence type="ECO:0000256" key="3">
    <source>
        <dbReference type="ARBA" id="ARBA00022989"/>
    </source>
</evidence>
<dbReference type="PANTHER" id="PTHR37306">
    <property type="entry name" value="COLICIN V PRODUCTION PROTEIN"/>
    <property type="match status" value="1"/>
</dbReference>
<dbReference type="OrthoDB" id="1492026at2"/>
<evidence type="ECO:0000256" key="4">
    <source>
        <dbReference type="ARBA" id="ARBA00023136"/>
    </source>
</evidence>
<feature type="transmembrane region" description="Helical" evidence="5">
    <location>
        <begin position="103"/>
        <end position="122"/>
    </location>
</feature>
<feature type="transmembrane region" description="Helical" evidence="5">
    <location>
        <begin position="28"/>
        <end position="52"/>
    </location>
</feature>
<dbReference type="PANTHER" id="PTHR37306:SF1">
    <property type="entry name" value="COLICIN V PRODUCTION PROTEIN"/>
    <property type="match status" value="1"/>
</dbReference>
<protein>
    <submittedName>
        <fullName evidence="6">Membrane protein required for colicin V production</fullName>
    </submittedName>
</protein>
<comment type="subcellular location">
    <subcellularLocation>
        <location evidence="1">Membrane</location>
        <topology evidence="1">Multi-pass membrane protein</topology>
    </subcellularLocation>
</comment>
<dbReference type="RefSeq" id="WP_133990957.1">
    <property type="nucleotide sequence ID" value="NZ_SODV01000001.1"/>
</dbReference>
<keyword evidence="7" id="KW-1185">Reference proteome</keyword>
<dbReference type="GO" id="GO:0009403">
    <property type="term" value="P:toxin biosynthetic process"/>
    <property type="evidence" value="ECO:0007669"/>
    <property type="project" value="InterPro"/>
</dbReference>
<accession>A0A4R8DRW1</accession>
<gene>
    <name evidence="6" type="ORF">EDB95_0894</name>
</gene>
<evidence type="ECO:0000256" key="1">
    <source>
        <dbReference type="ARBA" id="ARBA00004141"/>
    </source>
</evidence>
<feature type="transmembrane region" description="Helical" evidence="5">
    <location>
        <begin position="64"/>
        <end position="83"/>
    </location>
</feature>
<dbReference type="AlphaFoldDB" id="A0A4R8DRW1"/>
<dbReference type="EMBL" id="SODV01000001">
    <property type="protein sequence ID" value="TDW99880.1"/>
    <property type="molecule type" value="Genomic_DNA"/>
</dbReference>
<proteinExistence type="predicted"/>
<keyword evidence="3 5" id="KW-1133">Transmembrane helix</keyword>
<evidence type="ECO:0000313" key="6">
    <source>
        <dbReference type="EMBL" id="TDW99880.1"/>
    </source>
</evidence>
<organism evidence="6 7">
    <name type="scientific">Dinghuibacter silviterrae</name>
    <dbReference type="NCBI Taxonomy" id="1539049"/>
    <lineage>
        <taxon>Bacteria</taxon>
        <taxon>Pseudomonadati</taxon>
        <taxon>Bacteroidota</taxon>
        <taxon>Chitinophagia</taxon>
        <taxon>Chitinophagales</taxon>
        <taxon>Chitinophagaceae</taxon>
        <taxon>Dinghuibacter</taxon>
    </lineage>
</organism>
<keyword evidence="2 5" id="KW-0812">Transmembrane</keyword>
<comment type="caution">
    <text evidence="6">The sequence shown here is derived from an EMBL/GenBank/DDBJ whole genome shotgun (WGS) entry which is preliminary data.</text>
</comment>
<evidence type="ECO:0000256" key="5">
    <source>
        <dbReference type="SAM" id="Phobius"/>
    </source>
</evidence>
<evidence type="ECO:0000256" key="2">
    <source>
        <dbReference type="ARBA" id="ARBA00022692"/>
    </source>
</evidence>
<dbReference type="GO" id="GO:0016020">
    <property type="term" value="C:membrane"/>
    <property type="evidence" value="ECO:0007669"/>
    <property type="project" value="UniProtKB-SubCell"/>
</dbReference>
<dbReference type="Pfam" id="PF02674">
    <property type="entry name" value="Colicin_V"/>
    <property type="match status" value="1"/>
</dbReference>
<reference evidence="6 7" key="1">
    <citation type="submission" date="2019-03" db="EMBL/GenBank/DDBJ databases">
        <title>Genomic Encyclopedia of Type Strains, Phase IV (KMG-IV): sequencing the most valuable type-strain genomes for metagenomic binning, comparative biology and taxonomic classification.</title>
        <authorList>
            <person name="Goeker M."/>
        </authorList>
    </citation>
    <scope>NUCLEOTIDE SEQUENCE [LARGE SCALE GENOMIC DNA]</scope>
    <source>
        <strain evidence="6 7">DSM 100059</strain>
    </source>
</reference>
<sequence length="175" mass="19558">MIIDVLLLCIVALGAIRGFFRGLVLALFALVAYILGLAAAMKFSHAAAAWLAPMLHAGQRWMPLIGFLVVFFGVVLLVRWLGILLQKAMEGLMLGWANRLGGMVFYIVLYVTIYSVLLFYLVKMRLIGPDTLRHSVTYPYLSPIAPKIIGALGLVLPWFRDIFDRLDKFFDKVGP</sequence>
<dbReference type="InterPro" id="IPR003825">
    <property type="entry name" value="Colicin-V_CvpA"/>
</dbReference>
<dbReference type="Proteomes" id="UP000294498">
    <property type="component" value="Unassembled WGS sequence"/>
</dbReference>